<feature type="compositionally biased region" description="Low complexity" evidence="1">
    <location>
        <begin position="95"/>
        <end position="109"/>
    </location>
</feature>
<evidence type="ECO:0000313" key="3">
    <source>
        <dbReference type="EMBL" id="PGH33812.1"/>
    </source>
</evidence>
<dbReference type="VEuPathDB" id="FungiDB:EMCG_02418"/>
<evidence type="ECO:0000256" key="1">
    <source>
        <dbReference type="SAM" id="MobiDB-lite"/>
    </source>
</evidence>
<dbReference type="SMART" id="SM00456">
    <property type="entry name" value="WW"/>
    <property type="match status" value="1"/>
</dbReference>
<feature type="compositionally biased region" description="Polar residues" evidence="1">
    <location>
        <begin position="110"/>
        <end position="128"/>
    </location>
</feature>
<feature type="compositionally biased region" description="Polar residues" evidence="1">
    <location>
        <begin position="189"/>
        <end position="249"/>
    </location>
</feature>
<name>A0A2B7ZLD7_9EURO</name>
<dbReference type="Pfam" id="PF00397">
    <property type="entry name" value="WW"/>
    <property type="match status" value="1"/>
</dbReference>
<gene>
    <name evidence="3" type="ORF">GX50_03381</name>
</gene>
<protein>
    <recommendedName>
        <fullName evidence="2">WW domain-containing protein</fullName>
    </recommendedName>
</protein>
<accession>A0A2B7ZLD7</accession>
<proteinExistence type="predicted"/>
<keyword evidence="4" id="KW-1185">Reference proteome</keyword>
<dbReference type="EMBL" id="PDND01000054">
    <property type="protein sequence ID" value="PGH33812.1"/>
    <property type="molecule type" value="Genomic_DNA"/>
</dbReference>
<feature type="compositionally biased region" description="Polar residues" evidence="1">
    <location>
        <begin position="423"/>
        <end position="450"/>
    </location>
</feature>
<dbReference type="STRING" id="73230.A0A2B7ZLD7"/>
<sequence>MSGQSSRILTPADSGGPSSPPPTLPEGWLAQWEGVSRKWYYVQRATGRSQWEIPTEPFIPTPSSTPQSVASPGPYHPPRMGSVPAQDTTEATRELLNLRGGNLRQSGGSFPTTPFDSSQTTPQSGQEYQQPPSTGTQSTPVGGSSSQQQQQQQQQSRSPSQGILGQVASDLAHRVASQNGSENQSNQQTPEQSQVRYSPAEQSSPYANLNSQHQFHQSNQMDQGNVQMQDVNPNSAASYQTQQDPSSAYHTDVDMRMHQSYTGQQAGPAPTMDGQYHYQQNSGQQATANSYGGQPQQQQSNEQLLMQQAQSSHYASRPMQNPEPEHNPITIIHPDPNAPPLFPIPHRGGPRQSHGSRSGMTTTPPRNYPSHPAPHYNQHPSMGQQQYSSHYSGGQPGHSPNSHAPSASMPRSQQPQYPPEGMYQQNMGPPLQNHNMYGNHQGQPNYSYDQRANPAYGQMPPQNAHDDRGMQRQASQGGGQPWHGHPGPAPSAPSAPGMQGGQRYPPAHSQQHYGGGYGR</sequence>
<evidence type="ECO:0000259" key="2">
    <source>
        <dbReference type="PROSITE" id="PS50020"/>
    </source>
</evidence>
<dbReference type="InterPro" id="IPR036020">
    <property type="entry name" value="WW_dom_sf"/>
</dbReference>
<comment type="caution">
    <text evidence="3">The sequence shown here is derived from an EMBL/GenBank/DDBJ whole genome shotgun (WGS) entry which is preliminary data.</text>
</comment>
<feature type="compositionally biased region" description="Polar residues" evidence="1">
    <location>
        <begin position="353"/>
        <end position="365"/>
    </location>
</feature>
<feature type="domain" description="WW" evidence="2">
    <location>
        <begin position="22"/>
        <end position="56"/>
    </location>
</feature>
<feature type="region of interest" description="Disordered" evidence="1">
    <location>
        <begin position="1"/>
        <end position="27"/>
    </location>
</feature>
<feature type="region of interest" description="Disordered" evidence="1">
    <location>
        <begin position="50"/>
        <end position="519"/>
    </location>
</feature>
<feature type="compositionally biased region" description="Polar residues" evidence="1">
    <location>
        <begin position="61"/>
        <end position="70"/>
    </location>
</feature>
<feature type="compositionally biased region" description="Low complexity" evidence="1">
    <location>
        <begin position="383"/>
        <end position="400"/>
    </location>
</feature>
<evidence type="ECO:0000313" key="4">
    <source>
        <dbReference type="Proteomes" id="UP000226031"/>
    </source>
</evidence>
<feature type="compositionally biased region" description="Low complexity" evidence="1">
    <location>
        <begin position="129"/>
        <end position="162"/>
    </location>
</feature>
<dbReference type="CDD" id="cd00201">
    <property type="entry name" value="WW"/>
    <property type="match status" value="1"/>
</dbReference>
<dbReference type="SUPFAM" id="SSF51045">
    <property type="entry name" value="WW domain"/>
    <property type="match status" value="1"/>
</dbReference>
<dbReference type="PROSITE" id="PS01159">
    <property type="entry name" value="WW_DOMAIN_1"/>
    <property type="match status" value="1"/>
</dbReference>
<dbReference type="PROSITE" id="PS50020">
    <property type="entry name" value="WW_DOMAIN_2"/>
    <property type="match status" value="1"/>
</dbReference>
<feature type="compositionally biased region" description="Polar residues" evidence="1">
    <location>
        <begin position="401"/>
        <end position="415"/>
    </location>
</feature>
<dbReference type="Gene3D" id="2.20.70.10">
    <property type="match status" value="1"/>
</dbReference>
<dbReference type="Proteomes" id="UP000226031">
    <property type="component" value="Unassembled WGS sequence"/>
</dbReference>
<organism evidence="3 4">
    <name type="scientific">[Emmonsia] crescens</name>
    <dbReference type="NCBI Taxonomy" id="73230"/>
    <lineage>
        <taxon>Eukaryota</taxon>
        <taxon>Fungi</taxon>
        <taxon>Dikarya</taxon>
        <taxon>Ascomycota</taxon>
        <taxon>Pezizomycotina</taxon>
        <taxon>Eurotiomycetes</taxon>
        <taxon>Eurotiomycetidae</taxon>
        <taxon>Onygenales</taxon>
        <taxon>Ajellomycetaceae</taxon>
        <taxon>Emergomyces</taxon>
    </lineage>
</organism>
<feature type="compositionally biased region" description="Low complexity" evidence="1">
    <location>
        <begin position="294"/>
        <end position="310"/>
    </location>
</feature>
<feature type="compositionally biased region" description="Low complexity" evidence="1">
    <location>
        <begin position="177"/>
        <end position="188"/>
    </location>
</feature>
<feature type="compositionally biased region" description="Polar residues" evidence="1">
    <location>
        <begin position="277"/>
        <end position="293"/>
    </location>
</feature>
<dbReference type="AlphaFoldDB" id="A0A2B7ZLD7"/>
<dbReference type="InterPro" id="IPR001202">
    <property type="entry name" value="WW_dom"/>
</dbReference>
<reference evidence="3 4" key="1">
    <citation type="submission" date="2017-10" db="EMBL/GenBank/DDBJ databases">
        <title>Comparative genomics in systemic dimorphic fungi from Ajellomycetaceae.</title>
        <authorList>
            <person name="Munoz J.F."/>
            <person name="Mcewen J.G."/>
            <person name="Clay O.K."/>
            <person name="Cuomo C.A."/>
        </authorList>
    </citation>
    <scope>NUCLEOTIDE SEQUENCE [LARGE SCALE GENOMIC DNA]</scope>
    <source>
        <strain evidence="3 4">UAMH4076</strain>
    </source>
</reference>